<evidence type="ECO:0000313" key="2">
    <source>
        <dbReference type="Proteomes" id="UP001054837"/>
    </source>
</evidence>
<comment type="caution">
    <text evidence="1">The sequence shown here is derived from an EMBL/GenBank/DDBJ whole genome shotgun (WGS) entry which is preliminary data.</text>
</comment>
<keyword evidence="2" id="KW-1185">Reference proteome</keyword>
<dbReference type="Proteomes" id="UP001054837">
    <property type="component" value="Unassembled WGS sequence"/>
</dbReference>
<proteinExistence type="predicted"/>
<organism evidence="1 2">
    <name type="scientific">Caerostris darwini</name>
    <dbReference type="NCBI Taxonomy" id="1538125"/>
    <lineage>
        <taxon>Eukaryota</taxon>
        <taxon>Metazoa</taxon>
        <taxon>Ecdysozoa</taxon>
        <taxon>Arthropoda</taxon>
        <taxon>Chelicerata</taxon>
        <taxon>Arachnida</taxon>
        <taxon>Araneae</taxon>
        <taxon>Araneomorphae</taxon>
        <taxon>Entelegynae</taxon>
        <taxon>Araneoidea</taxon>
        <taxon>Araneidae</taxon>
        <taxon>Caerostris</taxon>
    </lineage>
</organism>
<gene>
    <name evidence="1" type="ORF">CDAR_559251</name>
</gene>
<sequence length="98" mass="11265">MHTFGLGKEHPSCSKSRLKSEFAGRLLSFAQHKQEVENPLHSHVNSALSRDVRRKECPQRQPNGHAIHRSQRGFFVAFSSKEKSNCISKEFFDRSKKV</sequence>
<accession>A0AAV4P0T3</accession>
<name>A0AAV4P0T3_9ARAC</name>
<dbReference type="EMBL" id="BPLQ01002227">
    <property type="protein sequence ID" value="GIX90173.1"/>
    <property type="molecule type" value="Genomic_DNA"/>
</dbReference>
<protein>
    <submittedName>
        <fullName evidence="1">Uncharacterized protein</fullName>
    </submittedName>
</protein>
<evidence type="ECO:0000313" key="1">
    <source>
        <dbReference type="EMBL" id="GIX90173.1"/>
    </source>
</evidence>
<dbReference type="AlphaFoldDB" id="A0AAV4P0T3"/>
<reference evidence="1 2" key="1">
    <citation type="submission" date="2021-06" db="EMBL/GenBank/DDBJ databases">
        <title>Caerostris darwini draft genome.</title>
        <authorList>
            <person name="Kono N."/>
            <person name="Arakawa K."/>
        </authorList>
    </citation>
    <scope>NUCLEOTIDE SEQUENCE [LARGE SCALE GENOMIC DNA]</scope>
</reference>